<sequence length="122" mass="12524">MKKSSTAFAGLLLSMLAVQQLLAAVRAESADVVCSDLLDELSPCLGFVQGDEDVPSSECCAGVSSLVTAADTAAERQATCECLKSAYGQINTDLSAAQALPADCGVTLPYTISPDVDCSTIE</sequence>
<dbReference type="InterPro" id="IPR000528">
    <property type="entry name" value="Plant_nsLTP"/>
</dbReference>
<reference evidence="4 5" key="1">
    <citation type="journal article" date="2019" name="Sci. Rep.">
        <title>A high-quality genome of Eragrostis curvula grass provides insights into Poaceae evolution and supports new strategies to enhance forage quality.</title>
        <authorList>
            <person name="Carballo J."/>
            <person name="Santos B.A.C.M."/>
            <person name="Zappacosta D."/>
            <person name="Garbus I."/>
            <person name="Selva J.P."/>
            <person name="Gallo C.A."/>
            <person name="Diaz A."/>
            <person name="Albertini E."/>
            <person name="Caccamo M."/>
            <person name="Echenique V."/>
        </authorList>
    </citation>
    <scope>NUCLEOTIDE SEQUENCE [LARGE SCALE GENOMIC DNA]</scope>
    <source>
        <strain evidence="5">cv. Victoria</strain>
        <tissue evidence="4">Leaf</tissue>
    </source>
</reference>
<dbReference type="PRINTS" id="PR00382">
    <property type="entry name" value="LIPIDTRNSFER"/>
</dbReference>
<feature type="signal peptide" evidence="2">
    <location>
        <begin position="1"/>
        <end position="27"/>
    </location>
</feature>
<evidence type="ECO:0000256" key="1">
    <source>
        <dbReference type="RuleBase" id="RU000628"/>
    </source>
</evidence>
<evidence type="ECO:0000313" key="5">
    <source>
        <dbReference type="Proteomes" id="UP000324897"/>
    </source>
</evidence>
<dbReference type="SMART" id="SM00499">
    <property type="entry name" value="AAI"/>
    <property type="match status" value="1"/>
</dbReference>
<dbReference type="EMBL" id="RWGY01000039">
    <property type="protein sequence ID" value="TVU07795.1"/>
    <property type="molecule type" value="Genomic_DNA"/>
</dbReference>
<gene>
    <name evidence="4" type="ORF">EJB05_41164</name>
</gene>
<dbReference type="PANTHER" id="PTHR33076">
    <property type="entry name" value="NON-SPECIFIC LIPID-TRANSFER PROTEIN 2-RELATED"/>
    <property type="match status" value="1"/>
</dbReference>
<protein>
    <recommendedName>
        <fullName evidence="1">Non-specific lipid-transfer protein</fullName>
    </recommendedName>
</protein>
<dbReference type="AlphaFoldDB" id="A0A5J9T8T3"/>
<keyword evidence="2" id="KW-0732">Signal</keyword>
<dbReference type="Gramene" id="TVU07795">
    <property type="protein sequence ID" value="TVU07795"/>
    <property type="gene ID" value="EJB05_41164"/>
</dbReference>
<dbReference type="Pfam" id="PF00234">
    <property type="entry name" value="Tryp_alpha_amyl"/>
    <property type="match status" value="1"/>
</dbReference>
<dbReference type="InterPro" id="IPR036312">
    <property type="entry name" value="Bifun_inhib/LTP/seed_sf"/>
</dbReference>
<dbReference type="GO" id="GO:0006869">
    <property type="term" value="P:lipid transport"/>
    <property type="evidence" value="ECO:0007669"/>
    <property type="project" value="InterPro"/>
</dbReference>
<dbReference type="CDD" id="cd01960">
    <property type="entry name" value="nsLTP1"/>
    <property type="match status" value="1"/>
</dbReference>
<evidence type="ECO:0000259" key="3">
    <source>
        <dbReference type="SMART" id="SM00499"/>
    </source>
</evidence>
<evidence type="ECO:0000313" key="4">
    <source>
        <dbReference type="EMBL" id="TVU07795.1"/>
    </source>
</evidence>
<dbReference type="InterPro" id="IPR016140">
    <property type="entry name" value="Bifunc_inhib/LTP/seed_store"/>
</dbReference>
<dbReference type="GO" id="GO:0008289">
    <property type="term" value="F:lipid binding"/>
    <property type="evidence" value="ECO:0007669"/>
    <property type="project" value="UniProtKB-KW"/>
</dbReference>
<accession>A0A5J9T8T3</accession>
<comment type="similarity">
    <text evidence="1">Belongs to the plant LTP family.</text>
</comment>
<dbReference type="OrthoDB" id="1920459at2759"/>
<organism evidence="4 5">
    <name type="scientific">Eragrostis curvula</name>
    <name type="common">weeping love grass</name>
    <dbReference type="NCBI Taxonomy" id="38414"/>
    <lineage>
        <taxon>Eukaryota</taxon>
        <taxon>Viridiplantae</taxon>
        <taxon>Streptophyta</taxon>
        <taxon>Embryophyta</taxon>
        <taxon>Tracheophyta</taxon>
        <taxon>Spermatophyta</taxon>
        <taxon>Magnoliopsida</taxon>
        <taxon>Liliopsida</taxon>
        <taxon>Poales</taxon>
        <taxon>Poaceae</taxon>
        <taxon>PACMAD clade</taxon>
        <taxon>Chloridoideae</taxon>
        <taxon>Eragrostideae</taxon>
        <taxon>Eragrostidinae</taxon>
        <taxon>Eragrostis</taxon>
    </lineage>
</organism>
<keyword evidence="1" id="KW-0446">Lipid-binding</keyword>
<dbReference type="SUPFAM" id="SSF47699">
    <property type="entry name" value="Bifunctional inhibitor/lipid-transfer protein/seed storage 2S albumin"/>
    <property type="match status" value="1"/>
</dbReference>
<comment type="caution">
    <text evidence="4">The sequence shown here is derived from an EMBL/GenBank/DDBJ whole genome shotgun (WGS) entry which is preliminary data.</text>
</comment>
<evidence type="ECO:0000256" key="2">
    <source>
        <dbReference type="SAM" id="SignalP"/>
    </source>
</evidence>
<feature type="domain" description="Bifunctional inhibitor/plant lipid transfer protein/seed storage helical" evidence="3">
    <location>
        <begin position="34"/>
        <end position="118"/>
    </location>
</feature>
<feature type="non-terminal residue" evidence="4">
    <location>
        <position position="1"/>
    </location>
</feature>
<name>A0A5J9T8T3_9POAL</name>
<keyword evidence="5" id="KW-1185">Reference proteome</keyword>
<dbReference type="PROSITE" id="PS00597">
    <property type="entry name" value="PLANT_LTP"/>
    <property type="match status" value="1"/>
</dbReference>
<proteinExistence type="inferred from homology"/>
<dbReference type="Gene3D" id="1.10.110.10">
    <property type="entry name" value="Plant lipid-transfer and hydrophobic proteins"/>
    <property type="match status" value="1"/>
</dbReference>
<feature type="chain" id="PRO_5023944672" description="Non-specific lipid-transfer protein" evidence="2">
    <location>
        <begin position="28"/>
        <end position="122"/>
    </location>
</feature>
<keyword evidence="1" id="KW-0813">Transport</keyword>
<dbReference type="Proteomes" id="UP000324897">
    <property type="component" value="Chromosome 3"/>
</dbReference>
<comment type="function">
    <text evidence="1">Plant non-specific lipid-transfer proteins transfer phospholipids as well as galactolipids across membranes. May play a role in wax or cutin deposition in the cell walls of expanding epidermal cells and certain secretory tissues.</text>
</comment>